<dbReference type="EMBL" id="JANFAV010000002">
    <property type="protein sequence ID" value="MCW6534115.1"/>
    <property type="molecule type" value="Genomic_DNA"/>
</dbReference>
<dbReference type="Proteomes" id="UP001165565">
    <property type="component" value="Unassembled WGS sequence"/>
</dbReference>
<comment type="caution">
    <text evidence="2">The sequence shown here is derived from an EMBL/GenBank/DDBJ whole genome shotgun (WGS) entry which is preliminary data.</text>
</comment>
<sequence>MRLAHATHVLVTDGQKRLLFRNSGDAIYPHLEPVNLLEDVNPPDRDQKSDRPGRTSFSLSGATRRSAYAETDFHAQEKKTFAAETAAFLRDQALQQAFDALIVVADPRTLGELRGQLDPAVKDRIVGEIAKDLVKHPTTAIEQAIIAE</sequence>
<evidence type="ECO:0000313" key="2">
    <source>
        <dbReference type="EMBL" id="MCW6534115.1"/>
    </source>
</evidence>
<gene>
    <name evidence="2" type="ORF">NEE01_04880</name>
</gene>
<feature type="compositionally biased region" description="Basic and acidic residues" evidence="1">
    <location>
        <begin position="42"/>
        <end position="53"/>
    </location>
</feature>
<feature type="region of interest" description="Disordered" evidence="1">
    <location>
        <begin position="37"/>
        <end position="63"/>
    </location>
</feature>
<organism evidence="2 3">
    <name type="scientific">Sphingomonas lycopersici</name>
    <dbReference type="NCBI Taxonomy" id="2951807"/>
    <lineage>
        <taxon>Bacteria</taxon>
        <taxon>Pseudomonadati</taxon>
        <taxon>Pseudomonadota</taxon>
        <taxon>Alphaproteobacteria</taxon>
        <taxon>Sphingomonadales</taxon>
        <taxon>Sphingomonadaceae</taxon>
        <taxon>Sphingomonas</taxon>
    </lineage>
</organism>
<dbReference type="InterPro" id="IPR041374">
    <property type="entry name" value="BaeRF_family12"/>
</dbReference>
<proteinExistence type="predicted"/>
<protein>
    <submittedName>
        <fullName evidence="2">Host attachment family protein</fullName>
    </submittedName>
</protein>
<accession>A0AA41Z5V9</accession>
<dbReference type="RefSeq" id="WP_265268077.1">
    <property type="nucleotide sequence ID" value="NZ_JANFAV010000002.1"/>
</dbReference>
<evidence type="ECO:0000313" key="3">
    <source>
        <dbReference type="Proteomes" id="UP001165565"/>
    </source>
</evidence>
<dbReference type="Pfam" id="PF18856">
    <property type="entry name" value="baeRF_family12"/>
    <property type="match status" value="1"/>
</dbReference>
<keyword evidence="3" id="KW-1185">Reference proteome</keyword>
<evidence type="ECO:0000256" key="1">
    <source>
        <dbReference type="SAM" id="MobiDB-lite"/>
    </source>
</evidence>
<dbReference type="AlphaFoldDB" id="A0AA41Z5V9"/>
<name>A0AA41Z5V9_9SPHN</name>
<reference evidence="2" key="1">
    <citation type="submission" date="2022-06" db="EMBL/GenBank/DDBJ databases">
        <title>Sphingomonas sp. nov. isolated from rhizosphere soil of tomato.</title>
        <authorList>
            <person name="Dong H."/>
            <person name="Gao R."/>
        </authorList>
    </citation>
    <scope>NUCLEOTIDE SEQUENCE</scope>
    <source>
        <strain evidence="2">MMSM24</strain>
    </source>
</reference>